<dbReference type="PANTHER" id="PTHR11795">
    <property type="entry name" value="BRANCHED-CHAIN AMINO ACID TRANSPORT SYSTEM PERMEASE PROTEIN LIVH"/>
    <property type="match status" value="1"/>
</dbReference>
<feature type="transmembrane region" description="Helical" evidence="10">
    <location>
        <begin position="48"/>
        <end position="65"/>
    </location>
</feature>
<feature type="transmembrane region" description="Helical" evidence="10">
    <location>
        <begin position="235"/>
        <end position="259"/>
    </location>
</feature>
<evidence type="ECO:0000256" key="2">
    <source>
        <dbReference type="ARBA" id="ARBA00022448"/>
    </source>
</evidence>
<keyword evidence="4" id="KW-0997">Cell inner membrane</keyword>
<keyword evidence="5 10" id="KW-0812">Transmembrane</keyword>
<evidence type="ECO:0000256" key="7">
    <source>
        <dbReference type="ARBA" id="ARBA00022989"/>
    </source>
</evidence>
<feature type="transmembrane region" description="Helical" evidence="10">
    <location>
        <begin position="20"/>
        <end position="41"/>
    </location>
</feature>
<feature type="transmembrane region" description="Helical" evidence="10">
    <location>
        <begin position="271"/>
        <end position="290"/>
    </location>
</feature>
<reference evidence="11" key="2">
    <citation type="submission" date="2021-04" db="EMBL/GenBank/DDBJ databases">
        <authorList>
            <person name="Gilroy R."/>
        </authorList>
    </citation>
    <scope>NUCLEOTIDE SEQUENCE</scope>
    <source>
        <strain evidence="11">ChiGjej6B6-1540</strain>
    </source>
</reference>
<evidence type="ECO:0000313" key="12">
    <source>
        <dbReference type="Proteomes" id="UP000824192"/>
    </source>
</evidence>
<dbReference type="GO" id="GO:0015808">
    <property type="term" value="P:L-alanine transport"/>
    <property type="evidence" value="ECO:0007669"/>
    <property type="project" value="TreeGrafter"/>
</dbReference>
<proteinExistence type="inferred from homology"/>
<comment type="subcellular location">
    <subcellularLocation>
        <location evidence="1">Cell membrane</location>
        <topology evidence="1">Multi-pass membrane protein</topology>
    </subcellularLocation>
</comment>
<evidence type="ECO:0000256" key="5">
    <source>
        <dbReference type="ARBA" id="ARBA00022692"/>
    </source>
</evidence>
<dbReference type="GO" id="GO:0042941">
    <property type="term" value="P:D-alanine transmembrane transport"/>
    <property type="evidence" value="ECO:0007669"/>
    <property type="project" value="TreeGrafter"/>
</dbReference>
<dbReference type="PANTHER" id="PTHR11795:SF371">
    <property type="entry name" value="HIGH-AFFINITY BRANCHED-CHAIN AMINO ACID TRANSPORT SYSTEM PERMEASE PROTEIN LIVH"/>
    <property type="match status" value="1"/>
</dbReference>
<evidence type="ECO:0000256" key="1">
    <source>
        <dbReference type="ARBA" id="ARBA00004651"/>
    </source>
</evidence>
<evidence type="ECO:0000256" key="9">
    <source>
        <dbReference type="ARBA" id="ARBA00037998"/>
    </source>
</evidence>
<dbReference type="GO" id="GO:0005304">
    <property type="term" value="F:L-valine transmembrane transporter activity"/>
    <property type="evidence" value="ECO:0007669"/>
    <property type="project" value="TreeGrafter"/>
</dbReference>
<dbReference type="Proteomes" id="UP000824192">
    <property type="component" value="Unassembled WGS sequence"/>
</dbReference>
<dbReference type="GO" id="GO:0015190">
    <property type="term" value="F:L-leucine transmembrane transporter activity"/>
    <property type="evidence" value="ECO:0007669"/>
    <property type="project" value="TreeGrafter"/>
</dbReference>
<evidence type="ECO:0000256" key="3">
    <source>
        <dbReference type="ARBA" id="ARBA00022475"/>
    </source>
</evidence>
<evidence type="ECO:0000256" key="6">
    <source>
        <dbReference type="ARBA" id="ARBA00022970"/>
    </source>
</evidence>
<keyword evidence="8 10" id="KW-0472">Membrane</keyword>
<dbReference type="GO" id="GO:0015188">
    <property type="term" value="F:L-isoleucine transmembrane transporter activity"/>
    <property type="evidence" value="ECO:0007669"/>
    <property type="project" value="TreeGrafter"/>
</dbReference>
<gene>
    <name evidence="11" type="ORF">H9868_03320</name>
</gene>
<accession>A0A9D1RVK2</accession>
<feature type="transmembrane region" description="Helical" evidence="10">
    <location>
        <begin position="99"/>
        <end position="120"/>
    </location>
</feature>
<dbReference type="EMBL" id="DXGA01000073">
    <property type="protein sequence ID" value="HIW93551.1"/>
    <property type="molecule type" value="Genomic_DNA"/>
</dbReference>
<name>A0A9D1RVK2_9FIRM</name>
<feature type="transmembrane region" description="Helical" evidence="10">
    <location>
        <begin position="145"/>
        <end position="167"/>
    </location>
</feature>
<comment type="caution">
    <text evidence="11">The sequence shown here is derived from an EMBL/GenBank/DDBJ whole genome shotgun (WGS) entry which is preliminary data.</text>
</comment>
<feature type="transmembrane region" description="Helical" evidence="10">
    <location>
        <begin position="71"/>
        <end position="90"/>
    </location>
</feature>
<dbReference type="Pfam" id="PF02653">
    <property type="entry name" value="BPD_transp_2"/>
    <property type="match status" value="1"/>
</dbReference>
<evidence type="ECO:0000256" key="10">
    <source>
        <dbReference type="SAM" id="Phobius"/>
    </source>
</evidence>
<dbReference type="CDD" id="cd06582">
    <property type="entry name" value="TM_PBP1_LivH_like"/>
    <property type="match status" value="1"/>
</dbReference>
<evidence type="ECO:0000256" key="4">
    <source>
        <dbReference type="ARBA" id="ARBA00022519"/>
    </source>
</evidence>
<keyword evidence="2" id="KW-0813">Transport</keyword>
<evidence type="ECO:0000256" key="8">
    <source>
        <dbReference type="ARBA" id="ARBA00023136"/>
    </source>
</evidence>
<dbReference type="GO" id="GO:1903806">
    <property type="term" value="P:L-isoleucine import across plasma membrane"/>
    <property type="evidence" value="ECO:0007669"/>
    <property type="project" value="TreeGrafter"/>
</dbReference>
<dbReference type="InterPro" id="IPR001851">
    <property type="entry name" value="ABC_transp_permease"/>
</dbReference>
<keyword evidence="6" id="KW-0029">Amino-acid transport</keyword>
<feature type="transmembrane region" description="Helical" evidence="10">
    <location>
        <begin position="193"/>
        <end position="215"/>
    </location>
</feature>
<reference evidence="11" key="1">
    <citation type="journal article" date="2021" name="PeerJ">
        <title>Extensive microbial diversity within the chicken gut microbiome revealed by metagenomics and culture.</title>
        <authorList>
            <person name="Gilroy R."/>
            <person name="Ravi A."/>
            <person name="Getino M."/>
            <person name="Pursley I."/>
            <person name="Horton D.L."/>
            <person name="Alikhan N.F."/>
            <person name="Baker D."/>
            <person name="Gharbi K."/>
            <person name="Hall N."/>
            <person name="Watson M."/>
            <person name="Adriaenssens E.M."/>
            <person name="Foster-Nyarko E."/>
            <person name="Jarju S."/>
            <person name="Secka A."/>
            <person name="Antonio M."/>
            <person name="Oren A."/>
            <person name="Chaudhuri R.R."/>
            <person name="La Ragione R."/>
            <person name="Hildebrand F."/>
            <person name="Pallen M.J."/>
        </authorList>
    </citation>
    <scope>NUCLEOTIDE SEQUENCE</scope>
    <source>
        <strain evidence="11">ChiGjej6B6-1540</strain>
    </source>
</reference>
<sequence length="300" mass="31246">MDFSSLLLGLLDNLVRGLSLGSVYAIIALGYTMVYGIAKMLNFAHGDVIMVGAYICFFATSTYGLPPVVGILLSMAVCTVLGIVIERLAYKPLRQAPSLAVLITAIGVSYFLQNAAQLLWTSSPKVFSSVVPKGDVSFFGGQLSVTYLTIVTIVVCVVIMLVLTFFTNKTKMGKAMRACSEDKGAAQLMGIDVNATISITFAIGSALAAIAGVLLCSAYPNLTPTTGSMPGIKAFTAAVFGGIGSIPGALLGGLLLGIIEIFAGSYISTQLSNAIVFGVLIIVLLVKPAGLLGKKIREKV</sequence>
<dbReference type="AlphaFoldDB" id="A0A9D1RVK2"/>
<protein>
    <submittedName>
        <fullName evidence="11">Branched-chain amino acid ABC transporter permease</fullName>
    </submittedName>
</protein>
<dbReference type="InterPro" id="IPR052157">
    <property type="entry name" value="BCAA_transport_permease"/>
</dbReference>
<evidence type="ECO:0000313" key="11">
    <source>
        <dbReference type="EMBL" id="HIW93551.1"/>
    </source>
</evidence>
<organism evidence="11 12">
    <name type="scientific">Candidatus Flavonifractor merdipullorum</name>
    <dbReference type="NCBI Taxonomy" id="2838590"/>
    <lineage>
        <taxon>Bacteria</taxon>
        <taxon>Bacillati</taxon>
        <taxon>Bacillota</taxon>
        <taxon>Clostridia</taxon>
        <taxon>Eubacteriales</taxon>
        <taxon>Oscillospiraceae</taxon>
        <taxon>Flavonifractor</taxon>
    </lineage>
</organism>
<keyword evidence="7 10" id="KW-1133">Transmembrane helix</keyword>
<comment type="similarity">
    <text evidence="9">Belongs to the binding-protein-dependent transport system permease family. LivHM subfamily.</text>
</comment>
<dbReference type="GO" id="GO:0015192">
    <property type="term" value="F:L-phenylalanine transmembrane transporter activity"/>
    <property type="evidence" value="ECO:0007669"/>
    <property type="project" value="TreeGrafter"/>
</dbReference>
<dbReference type="GO" id="GO:0005886">
    <property type="term" value="C:plasma membrane"/>
    <property type="evidence" value="ECO:0007669"/>
    <property type="project" value="UniProtKB-SubCell"/>
</dbReference>
<keyword evidence="3" id="KW-1003">Cell membrane</keyword>